<accession>A0AAV4JFV4</accession>
<proteinExistence type="predicted"/>
<evidence type="ECO:0000313" key="2">
    <source>
        <dbReference type="Proteomes" id="UP000762676"/>
    </source>
</evidence>
<dbReference type="InterPro" id="IPR036397">
    <property type="entry name" value="RNaseH_sf"/>
</dbReference>
<dbReference type="AlphaFoldDB" id="A0AAV4JFV4"/>
<evidence type="ECO:0000313" key="1">
    <source>
        <dbReference type="EMBL" id="GFS21663.1"/>
    </source>
</evidence>
<gene>
    <name evidence="1" type="ORF">ElyMa_005089300</name>
</gene>
<keyword evidence="2" id="KW-1185">Reference proteome</keyword>
<dbReference type="InterPro" id="IPR052709">
    <property type="entry name" value="Transposase-MT_Hybrid"/>
</dbReference>
<comment type="caution">
    <text evidence="1">The sequence shown here is derived from an EMBL/GenBank/DDBJ whole genome shotgun (WGS) entry which is preliminary data.</text>
</comment>
<name>A0AAV4JFV4_9GAST</name>
<dbReference type="GO" id="GO:0003676">
    <property type="term" value="F:nucleic acid binding"/>
    <property type="evidence" value="ECO:0007669"/>
    <property type="project" value="InterPro"/>
</dbReference>
<reference evidence="1 2" key="1">
    <citation type="journal article" date="2021" name="Elife">
        <title>Chloroplast acquisition without the gene transfer in kleptoplastic sea slugs, Plakobranchus ocellatus.</title>
        <authorList>
            <person name="Maeda T."/>
            <person name="Takahashi S."/>
            <person name="Yoshida T."/>
            <person name="Shimamura S."/>
            <person name="Takaki Y."/>
            <person name="Nagai Y."/>
            <person name="Toyoda A."/>
            <person name="Suzuki Y."/>
            <person name="Arimoto A."/>
            <person name="Ishii H."/>
            <person name="Satoh N."/>
            <person name="Nishiyama T."/>
            <person name="Hasebe M."/>
            <person name="Maruyama T."/>
            <person name="Minagawa J."/>
            <person name="Obokata J."/>
            <person name="Shigenobu S."/>
        </authorList>
    </citation>
    <scope>NUCLEOTIDE SEQUENCE [LARGE SCALE GENOMIC DNA]</scope>
</reference>
<dbReference type="PANTHER" id="PTHR46060:SF1">
    <property type="entry name" value="MARINER MOS1 TRANSPOSASE-LIKE PROTEIN"/>
    <property type="match status" value="1"/>
</dbReference>
<dbReference type="EMBL" id="BMAT01010172">
    <property type="protein sequence ID" value="GFS21663.1"/>
    <property type="molecule type" value="Genomic_DNA"/>
</dbReference>
<dbReference type="Proteomes" id="UP000762676">
    <property type="component" value="Unassembled WGS sequence"/>
</dbReference>
<dbReference type="Gene3D" id="3.30.420.10">
    <property type="entry name" value="Ribonuclease H-like superfamily/Ribonuclease H"/>
    <property type="match status" value="1"/>
</dbReference>
<protein>
    <submittedName>
        <fullName evidence="1">Histone-lysine n-methyltransferase setmar-like protein</fullName>
    </submittedName>
</protein>
<dbReference type="PANTHER" id="PTHR46060">
    <property type="entry name" value="MARINER MOS1 TRANSPOSASE-LIKE PROTEIN"/>
    <property type="match status" value="1"/>
</dbReference>
<sequence>MFMSQWRLPMTFLTNSECSVIEILAAEGCYAVNIYARMKTVYGEIWISDCAVHKWVRILKGDDSRETILCDRKRSGRPLSAPDTAYQEKDDCMIRANQRVRQNKIEVGNSKERVQHIVKTVLCYRKVSARWIPRQLTVEMKAHRNDTCTQLLEHYNTEGEEFMQRILTGDESWAHRYGPECKAQSME</sequence>
<organism evidence="1 2">
    <name type="scientific">Elysia marginata</name>
    <dbReference type="NCBI Taxonomy" id="1093978"/>
    <lineage>
        <taxon>Eukaryota</taxon>
        <taxon>Metazoa</taxon>
        <taxon>Spiralia</taxon>
        <taxon>Lophotrochozoa</taxon>
        <taxon>Mollusca</taxon>
        <taxon>Gastropoda</taxon>
        <taxon>Heterobranchia</taxon>
        <taxon>Euthyneura</taxon>
        <taxon>Panpulmonata</taxon>
        <taxon>Sacoglossa</taxon>
        <taxon>Placobranchoidea</taxon>
        <taxon>Plakobranchidae</taxon>
        <taxon>Elysia</taxon>
    </lineage>
</organism>